<dbReference type="Proteomes" id="UP000634136">
    <property type="component" value="Unassembled WGS sequence"/>
</dbReference>
<evidence type="ECO:0000313" key="2">
    <source>
        <dbReference type="EMBL" id="KAF7806996.1"/>
    </source>
</evidence>
<reference evidence="2" key="1">
    <citation type="submission" date="2020-09" db="EMBL/GenBank/DDBJ databases">
        <title>Genome-Enabled Discovery of Anthraquinone Biosynthesis in Senna tora.</title>
        <authorList>
            <person name="Kang S.-H."/>
            <person name="Pandey R.P."/>
            <person name="Lee C.-M."/>
            <person name="Sim J.-S."/>
            <person name="Jeong J.-T."/>
            <person name="Choi B.-S."/>
            <person name="Jung M."/>
            <person name="Ginzburg D."/>
            <person name="Zhao K."/>
            <person name="Won S.Y."/>
            <person name="Oh T.-J."/>
            <person name="Yu Y."/>
            <person name="Kim N.-H."/>
            <person name="Lee O.R."/>
            <person name="Lee T.-H."/>
            <person name="Bashyal P."/>
            <person name="Kim T.-S."/>
            <person name="Lee W.-H."/>
            <person name="Kawkins C."/>
            <person name="Kim C.-K."/>
            <person name="Kim J.S."/>
            <person name="Ahn B.O."/>
            <person name="Rhee S.Y."/>
            <person name="Sohng J.K."/>
        </authorList>
    </citation>
    <scope>NUCLEOTIDE SEQUENCE</scope>
    <source>
        <tissue evidence="2">Leaf</tissue>
    </source>
</reference>
<dbReference type="GO" id="GO:0006351">
    <property type="term" value="P:DNA-templated transcription"/>
    <property type="evidence" value="ECO:0007669"/>
    <property type="project" value="InterPro"/>
</dbReference>
<sequence length="304" mass="35434">MLKAVAIFNRNTKNSRPFKDYYVQWFNTLKNDLLPLLRRSLSHPNSLTILSTHVELLHQHFQSFYHALDLSASNDVAHLLFPDWRNSLEKPLLWLGDLHPYLFTNLVRSFLQDDDDDDDYDGVNDIHQIRSDNRIADLSEFRLRSDLNPSEVTDPFSDKPWQVAMAWRNPSEALISRMDEIERGLREIVPALNARVREAEARFVDRVVDKWYPCRERKEEAKVAVGSTLEAHMEELVSVFLDANRLRRSVIGEIVGETSVYQGALFLEALAQFLIGFRDQDLQVTASTGSNRHHHHRLHHRRRC</sequence>
<dbReference type="PANTHER" id="PTHR46354">
    <property type="entry name" value="DOG1 DOMAIN-CONTAINING PROTEIN"/>
    <property type="match status" value="1"/>
</dbReference>
<accession>A0A834SPI0</accession>
<dbReference type="InterPro" id="IPR051886">
    <property type="entry name" value="Seed_Dev/Stress_Resp_Reg"/>
</dbReference>
<dbReference type="PANTHER" id="PTHR46354:SF9">
    <property type="entry name" value="PROTEIN INAPERTURATE POLLEN1"/>
    <property type="match status" value="1"/>
</dbReference>
<gene>
    <name evidence="2" type="ORF">G2W53_039157</name>
</gene>
<keyword evidence="3" id="KW-1185">Reference proteome</keyword>
<dbReference type="AlphaFoldDB" id="A0A834SPI0"/>
<evidence type="ECO:0000259" key="1">
    <source>
        <dbReference type="PROSITE" id="PS51806"/>
    </source>
</evidence>
<organism evidence="2 3">
    <name type="scientific">Senna tora</name>
    <dbReference type="NCBI Taxonomy" id="362788"/>
    <lineage>
        <taxon>Eukaryota</taxon>
        <taxon>Viridiplantae</taxon>
        <taxon>Streptophyta</taxon>
        <taxon>Embryophyta</taxon>
        <taxon>Tracheophyta</taxon>
        <taxon>Spermatophyta</taxon>
        <taxon>Magnoliopsida</taxon>
        <taxon>eudicotyledons</taxon>
        <taxon>Gunneridae</taxon>
        <taxon>Pentapetalae</taxon>
        <taxon>rosids</taxon>
        <taxon>fabids</taxon>
        <taxon>Fabales</taxon>
        <taxon>Fabaceae</taxon>
        <taxon>Caesalpinioideae</taxon>
        <taxon>Cassia clade</taxon>
        <taxon>Senna</taxon>
    </lineage>
</organism>
<dbReference type="EMBL" id="JAAIUW010000012">
    <property type="protein sequence ID" value="KAF7806996.1"/>
    <property type="molecule type" value="Genomic_DNA"/>
</dbReference>
<name>A0A834SPI0_9FABA</name>
<feature type="domain" description="DOG1" evidence="1">
    <location>
        <begin position="15"/>
        <end position="287"/>
    </location>
</feature>
<evidence type="ECO:0000313" key="3">
    <source>
        <dbReference type="Proteomes" id="UP000634136"/>
    </source>
</evidence>
<dbReference type="OrthoDB" id="683795at2759"/>
<dbReference type="GO" id="GO:0043565">
    <property type="term" value="F:sequence-specific DNA binding"/>
    <property type="evidence" value="ECO:0007669"/>
    <property type="project" value="InterPro"/>
</dbReference>
<proteinExistence type="predicted"/>
<comment type="caution">
    <text evidence="2">The sequence shown here is derived from an EMBL/GenBank/DDBJ whole genome shotgun (WGS) entry which is preliminary data.</text>
</comment>
<dbReference type="PROSITE" id="PS51806">
    <property type="entry name" value="DOG1"/>
    <property type="match status" value="1"/>
</dbReference>
<protein>
    <submittedName>
        <fullName evidence="2">Protein INAPERTURATE POLLEN1</fullName>
    </submittedName>
</protein>
<dbReference type="InterPro" id="IPR025422">
    <property type="entry name" value="TGA_domain"/>
</dbReference>
<dbReference type="Pfam" id="PF14144">
    <property type="entry name" value="DOG1"/>
    <property type="match status" value="1"/>
</dbReference>